<dbReference type="PANTHER" id="PTHR42939">
    <property type="entry name" value="ABC TRANSPORTER ATP-BINDING PROTEIN ALBC-RELATED"/>
    <property type="match status" value="1"/>
</dbReference>
<dbReference type="CDD" id="cd03230">
    <property type="entry name" value="ABC_DR_subfamily_A"/>
    <property type="match status" value="1"/>
</dbReference>
<dbReference type="AlphaFoldDB" id="A0A165WGW0"/>
<dbReference type="SMART" id="SM00382">
    <property type="entry name" value="AAA"/>
    <property type="match status" value="1"/>
</dbReference>
<reference evidence="4 5" key="1">
    <citation type="submission" date="2016-04" db="EMBL/GenBank/DDBJ databases">
        <title>Draft genome sequence of Aeribacillus pallidus 8m3 from petroleum reservoir.</title>
        <authorList>
            <person name="Poltaraus A.B."/>
            <person name="Nazina T.N."/>
            <person name="Tourova T.P."/>
            <person name="Malakho S.M."/>
            <person name="Korshunova A.V."/>
            <person name="Sokolova D.S."/>
        </authorList>
    </citation>
    <scope>NUCLEOTIDE SEQUENCE [LARGE SCALE GENOMIC DNA]</scope>
    <source>
        <strain evidence="4 5">8m3</strain>
    </source>
</reference>
<keyword evidence="1" id="KW-0813">Transport</keyword>
<dbReference type="SUPFAM" id="SSF52540">
    <property type="entry name" value="P-loop containing nucleoside triphosphate hydrolases"/>
    <property type="match status" value="1"/>
</dbReference>
<evidence type="ECO:0000256" key="1">
    <source>
        <dbReference type="ARBA" id="ARBA00022448"/>
    </source>
</evidence>
<accession>A0A161WUH8</accession>
<dbReference type="RefSeq" id="WP_063389421.1">
    <property type="nucleotide sequence ID" value="NZ_LVHY01000125.1"/>
</dbReference>
<name>A0A165WGW0_9BACI</name>
<dbReference type="Pfam" id="PF00005">
    <property type="entry name" value="ABC_tran"/>
    <property type="match status" value="1"/>
</dbReference>
<dbReference type="InterPro" id="IPR051782">
    <property type="entry name" value="ABC_Transporter_VariousFunc"/>
</dbReference>
<keyword evidence="5" id="KW-1185">Reference proteome</keyword>
<dbReference type="GO" id="GO:0016887">
    <property type="term" value="F:ATP hydrolysis activity"/>
    <property type="evidence" value="ECO:0007669"/>
    <property type="project" value="InterPro"/>
</dbReference>
<gene>
    <name evidence="4" type="ORF">AZI98_16915</name>
</gene>
<organism evidence="4 5">
    <name type="scientific">Aeribacillus pallidus</name>
    <dbReference type="NCBI Taxonomy" id="33936"/>
    <lineage>
        <taxon>Bacteria</taxon>
        <taxon>Bacillati</taxon>
        <taxon>Bacillota</taxon>
        <taxon>Bacilli</taxon>
        <taxon>Bacillales</taxon>
        <taxon>Bacillaceae</taxon>
        <taxon>Aeribacillus</taxon>
    </lineage>
</organism>
<dbReference type="InterPro" id="IPR003439">
    <property type="entry name" value="ABC_transporter-like_ATP-bd"/>
</dbReference>
<proteinExistence type="predicted"/>
<sequence>MIEVKKVYKTFQNATVLSNIDLQIEKGSIFGLLGSNGAGKTTLLKLIAGLYKQDRGDILIDKKPVFENEDIKQRFIFLTDIPYFFPHYTIKQMANFYENIYPSFSRERFQTLQDVFDLDLKQKIYRLSKGVQRQVAFWLAFSAMPELLILDEPFDGLDPVMRKKMKNIIIQDVAAREMTVIVSSHNLQEVEDISDHIGILHKGELLIKRNLDDLKSNIHKVQIAFQGSVPSEMLQQLQIVYQEQRGSVHLFIVKGNADEFSSYIKSFKPLLFDLLPLTLEEIFIYEMGEKGYAIENILI</sequence>
<comment type="caution">
    <text evidence="4">The sequence shown here is derived from an EMBL/GenBank/DDBJ whole genome shotgun (WGS) entry which is preliminary data.</text>
</comment>
<dbReference type="OrthoDB" id="9804819at2"/>
<dbReference type="Gene3D" id="3.40.50.300">
    <property type="entry name" value="P-loop containing nucleotide triphosphate hydrolases"/>
    <property type="match status" value="1"/>
</dbReference>
<protein>
    <submittedName>
        <fullName evidence="4">ABC transporter</fullName>
    </submittedName>
</protein>
<dbReference type="GO" id="GO:0005524">
    <property type="term" value="F:ATP binding"/>
    <property type="evidence" value="ECO:0007669"/>
    <property type="project" value="UniProtKB-KW"/>
</dbReference>
<dbReference type="PROSITE" id="PS50893">
    <property type="entry name" value="ABC_TRANSPORTER_2"/>
    <property type="match status" value="1"/>
</dbReference>
<evidence type="ECO:0000256" key="2">
    <source>
        <dbReference type="ARBA" id="ARBA00022741"/>
    </source>
</evidence>
<keyword evidence="3" id="KW-0067">ATP-binding</keyword>
<dbReference type="GeneID" id="301125611"/>
<keyword evidence="2" id="KW-0547">Nucleotide-binding</keyword>
<dbReference type="PANTHER" id="PTHR42939:SF1">
    <property type="entry name" value="ABC TRANSPORTER ATP-BINDING PROTEIN ALBC-RELATED"/>
    <property type="match status" value="1"/>
</dbReference>
<accession>A0A165WGW0</accession>
<dbReference type="EMBL" id="LWBR01000072">
    <property type="protein sequence ID" value="KZN94964.1"/>
    <property type="molecule type" value="Genomic_DNA"/>
</dbReference>
<dbReference type="InterPro" id="IPR003593">
    <property type="entry name" value="AAA+_ATPase"/>
</dbReference>
<dbReference type="Proteomes" id="UP000076476">
    <property type="component" value="Unassembled WGS sequence"/>
</dbReference>
<evidence type="ECO:0000313" key="5">
    <source>
        <dbReference type="Proteomes" id="UP000076476"/>
    </source>
</evidence>
<evidence type="ECO:0000256" key="3">
    <source>
        <dbReference type="ARBA" id="ARBA00022840"/>
    </source>
</evidence>
<evidence type="ECO:0000313" key="4">
    <source>
        <dbReference type="EMBL" id="KZN94964.1"/>
    </source>
</evidence>
<dbReference type="STRING" id="33936.AZI98_16915"/>
<dbReference type="InterPro" id="IPR027417">
    <property type="entry name" value="P-loop_NTPase"/>
</dbReference>